<dbReference type="AlphaFoldDB" id="A0A397SXU2"/>
<feature type="region of interest" description="Disordered" evidence="1">
    <location>
        <begin position="1"/>
        <end position="64"/>
    </location>
</feature>
<dbReference type="OrthoDB" id="2139939at2759"/>
<evidence type="ECO:0000313" key="2">
    <source>
        <dbReference type="EMBL" id="RIA90793.1"/>
    </source>
</evidence>
<protein>
    <submittedName>
        <fullName evidence="2">Uncharacterized protein</fullName>
    </submittedName>
</protein>
<organism evidence="2 3">
    <name type="scientific">Glomus cerebriforme</name>
    <dbReference type="NCBI Taxonomy" id="658196"/>
    <lineage>
        <taxon>Eukaryota</taxon>
        <taxon>Fungi</taxon>
        <taxon>Fungi incertae sedis</taxon>
        <taxon>Mucoromycota</taxon>
        <taxon>Glomeromycotina</taxon>
        <taxon>Glomeromycetes</taxon>
        <taxon>Glomerales</taxon>
        <taxon>Glomeraceae</taxon>
        <taxon>Glomus</taxon>
    </lineage>
</organism>
<proteinExistence type="predicted"/>
<evidence type="ECO:0000313" key="3">
    <source>
        <dbReference type="Proteomes" id="UP000265703"/>
    </source>
</evidence>
<comment type="caution">
    <text evidence="2">The sequence shown here is derived from an EMBL/GenBank/DDBJ whole genome shotgun (WGS) entry which is preliminary data.</text>
</comment>
<dbReference type="Proteomes" id="UP000265703">
    <property type="component" value="Unassembled WGS sequence"/>
</dbReference>
<dbReference type="STRING" id="658196.A0A397SXU2"/>
<keyword evidence="3" id="KW-1185">Reference proteome</keyword>
<feature type="compositionally biased region" description="Basic and acidic residues" evidence="1">
    <location>
        <begin position="1"/>
        <end position="11"/>
    </location>
</feature>
<dbReference type="InterPro" id="IPR044688">
    <property type="entry name" value="SCI-1-like"/>
</dbReference>
<feature type="compositionally biased region" description="Basic residues" evidence="1">
    <location>
        <begin position="35"/>
        <end position="47"/>
    </location>
</feature>
<evidence type="ECO:0000256" key="1">
    <source>
        <dbReference type="SAM" id="MobiDB-lite"/>
    </source>
</evidence>
<feature type="region of interest" description="Disordered" evidence="1">
    <location>
        <begin position="336"/>
        <end position="357"/>
    </location>
</feature>
<name>A0A397SXU2_9GLOM</name>
<dbReference type="PANTHER" id="PTHR34117">
    <property type="entry name" value="STYLE CELL-CYCLE INHIBITOR 1"/>
    <property type="match status" value="1"/>
</dbReference>
<accession>A0A397SXU2</accession>
<dbReference type="EMBL" id="QKYT01000171">
    <property type="protein sequence ID" value="RIA90793.1"/>
    <property type="molecule type" value="Genomic_DNA"/>
</dbReference>
<feature type="compositionally biased region" description="Basic and acidic residues" evidence="1">
    <location>
        <begin position="24"/>
        <end position="34"/>
    </location>
</feature>
<sequence length="357" mass="42240">MSSRRGYDRSRSASPRPKSHRIHSRDDNEREHSSRKEKKHKKNHKRQRSDTELDFSLSKQPKEFKPISEEDYFSKSTEFRVWLREDKDKFFDELSSEQAHRYFKKFVNTWNKYKLDKKYYIGMRSSQLASSETTRYKWKNLKINQDEIDSIKHSVDRQTNTNFAMEVQMKSGNSKPDKASERSIGPIMPPSSSQGGYEEALIFLLPTSESIEMDQEDRERYERALKKKERKEFQKTHEIILDELVPKKTGREAMIEKKRTKNAYYRREESPDVELNDKDLIGGDDFQSSLATLKRARDAREQRKQAYKAEKAATLQEKAVAYQSKEQDTMEMLKKLAEEQRKAGRGMWSQSNNDDNT</sequence>
<feature type="compositionally biased region" description="Polar residues" evidence="1">
    <location>
        <begin position="348"/>
        <end position="357"/>
    </location>
</feature>
<reference evidence="2 3" key="1">
    <citation type="submission" date="2018-06" db="EMBL/GenBank/DDBJ databases">
        <title>Comparative genomics reveals the genomic features of Rhizophagus irregularis, R. cerebriforme, R. diaphanum and Gigaspora rosea, and their symbiotic lifestyle signature.</title>
        <authorList>
            <person name="Morin E."/>
            <person name="San Clemente H."/>
            <person name="Chen E.C.H."/>
            <person name="De La Providencia I."/>
            <person name="Hainaut M."/>
            <person name="Kuo A."/>
            <person name="Kohler A."/>
            <person name="Murat C."/>
            <person name="Tang N."/>
            <person name="Roy S."/>
            <person name="Loubradou J."/>
            <person name="Henrissat B."/>
            <person name="Grigoriev I.V."/>
            <person name="Corradi N."/>
            <person name="Roux C."/>
            <person name="Martin F.M."/>
        </authorList>
    </citation>
    <scope>NUCLEOTIDE SEQUENCE [LARGE SCALE GENOMIC DNA]</scope>
    <source>
        <strain evidence="2 3">DAOM 227022</strain>
    </source>
</reference>
<dbReference type="PANTHER" id="PTHR34117:SF1">
    <property type="entry name" value="STYLE CELL-CYCLE INHIBITOR 1"/>
    <property type="match status" value="1"/>
</dbReference>
<gene>
    <name evidence="2" type="ORF">C1645_737622</name>
</gene>